<feature type="region of interest" description="Disordered" evidence="5">
    <location>
        <begin position="322"/>
        <end position="394"/>
    </location>
</feature>
<dbReference type="PANTHER" id="PTHR15818:SF2">
    <property type="entry name" value="G-PATCH DOMAIN AND KOW MOTIFS-CONTAINING PROTEIN"/>
    <property type="match status" value="1"/>
</dbReference>
<dbReference type="CDD" id="cd13153">
    <property type="entry name" value="KOW_GPKOW_B"/>
    <property type="match status" value="1"/>
</dbReference>
<comment type="caution">
    <text evidence="7">The sequence shown here is derived from an EMBL/GenBank/DDBJ whole genome shotgun (WGS) entry which is preliminary data.</text>
</comment>
<evidence type="ECO:0000256" key="2">
    <source>
        <dbReference type="ARBA" id="ARBA00010966"/>
    </source>
</evidence>
<dbReference type="Gene3D" id="2.30.30.30">
    <property type="match status" value="1"/>
</dbReference>
<feature type="compositionally biased region" description="Low complexity" evidence="5">
    <location>
        <begin position="9"/>
        <end position="27"/>
    </location>
</feature>
<sequence>MAEKGGGFSLSLGGAARRPAPRRPAVGEGEGRGGRDGPVREEVLGFGADGGLQTAAPAAPARGPLVITKQENSYRVGSKFKPSYIPEAADKIDGEGINKFETAVHDTAVAQQEVTYGLHVRARPGEGEAATNGEAREQQGAQPPAVPGDRDAAKLKEDLEQLPPEADLDAYAAMPVDQFGMALLRGMGWEEGKAIGRGAKEEVKAKELVRRPQRLGLGAAPAPEQQQRKYIKPGETREKKDLVYVDADGVMKSSKPVDEKLVERRKEGVHPGKVMRVVDGRHSGLLCEVVALEPKEEGRSDRARVRLLPSYESVTVRCKELGEKEERTREERERERGGSRGGERERGGDRSGRSSRGEEDRHRHKRDHDDRHEGGSSKRARQRESPPPAASERPWLVPNIRVKVVDKRVRGGRLYLKKGTIVDVKAPTVCDVFIDDLKESVLDLQQSQLETVVPATEGTPVLVLAGALRGKQGRMLKRNTETGLAAVQLTSDFSLHKLPLDDISEWVGPADWDE</sequence>
<dbReference type="EMBL" id="LHPG02000011">
    <property type="protein sequence ID" value="PRW45453.1"/>
    <property type="molecule type" value="Genomic_DNA"/>
</dbReference>
<feature type="compositionally biased region" description="Basic and acidic residues" evidence="5">
    <location>
        <begin position="29"/>
        <end position="43"/>
    </location>
</feature>
<evidence type="ECO:0000259" key="6">
    <source>
        <dbReference type="PROSITE" id="PS50174"/>
    </source>
</evidence>
<dbReference type="Gene3D" id="2.30.30.140">
    <property type="match status" value="1"/>
</dbReference>
<dbReference type="PROSITE" id="PS50174">
    <property type="entry name" value="G_PATCH"/>
    <property type="match status" value="1"/>
</dbReference>
<dbReference type="InterPro" id="IPR005824">
    <property type="entry name" value="KOW"/>
</dbReference>
<protein>
    <submittedName>
        <fullName evidence="7">Isoform 1</fullName>
    </submittedName>
</protein>
<reference evidence="7 8" key="1">
    <citation type="journal article" date="2018" name="Plant J.">
        <title>Genome sequences of Chlorella sorokiniana UTEX 1602 and Micractinium conductrix SAG 241.80: implications to maltose excretion by a green alga.</title>
        <authorList>
            <person name="Arriola M.B."/>
            <person name="Velmurugan N."/>
            <person name="Zhang Y."/>
            <person name="Plunkett M.H."/>
            <person name="Hondzo H."/>
            <person name="Barney B.M."/>
        </authorList>
    </citation>
    <scope>NUCLEOTIDE SEQUENCE [LARGE SCALE GENOMIC DNA]</scope>
    <source>
        <strain evidence="8">UTEX 1602</strain>
    </source>
</reference>
<dbReference type="STRING" id="3076.A0A2P6TM92"/>
<comment type="subcellular location">
    <subcellularLocation>
        <location evidence="1">Nucleus</location>
    </subcellularLocation>
</comment>
<dbReference type="AlphaFoldDB" id="A0A2P6TM92"/>
<organism evidence="7 8">
    <name type="scientific">Chlorella sorokiniana</name>
    <name type="common">Freshwater green alga</name>
    <dbReference type="NCBI Taxonomy" id="3076"/>
    <lineage>
        <taxon>Eukaryota</taxon>
        <taxon>Viridiplantae</taxon>
        <taxon>Chlorophyta</taxon>
        <taxon>core chlorophytes</taxon>
        <taxon>Trebouxiophyceae</taxon>
        <taxon>Chlorellales</taxon>
        <taxon>Chlorellaceae</taxon>
        <taxon>Chlorella clade</taxon>
        <taxon>Chlorella</taxon>
    </lineage>
</organism>
<evidence type="ECO:0000256" key="4">
    <source>
        <dbReference type="ARBA" id="ARBA00023242"/>
    </source>
</evidence>
<comment type="similarity">
    <text evidence="2">Belongs to the MOS2 family.</text>
</comment>
<gene>
    <name evidence="7" type="ORF">C2E21_6089</name>
</gene>
<dbReference type="GO" id="GO:0000398">
    <property type="term" value="P:mRNA splicing, via spliceosome"/>
    <property type="evidence" value="ECO:0007669"/>
    <property type="project" value="InterPro"/>
</dbReference>
<dbReference type="InterPro" id="IPR014722">
    <property type="entry name" value="Rib_uL2_dom2"/>
</dbReference>
<dbReference type="InterPro" id="IPR045166">
    <property type="entry name" value="Spp2-like"/>
</dbReference>
<dbReference type="GO" id="GO:0005681">
    <property type="term" value="C:spliceosomal complex"/>
    <property type="evidence" value="ECO:0007669"/>
    <property type="project" value="TreeGrafter"/>
</dbReference>
<evidence type="ECO:0000256" key="3">
    <source>
        <dbReference type="ARBA" id="ARBA00022737"/>
    </source>
</evidence>
<feature type="region of interest" description="Disordered" evidence="5">
    <location>
        <begin position="1"/>
        <end position="44"/>
    </location>
</feature>
<keyword evidence="8" id="KW-1185">Reference proteome</keyword>
<proteinExistence type="inferred from homology"/>
<feature type="compositionally biased region" description="Basic and acidic residues" evidence="5">
    <location>
        <begin position="322"/>
        <end position="376"/>
    </location>
</feature>
<accession>A0A2P6TM92</accession>
<dbReference type="GO" id="GO:0003676">
    <property type="term" value="F:nucleic acid binding"/>
    <property type="evidence" value="ECO:0007669"/>
    <property type="project" value="InterPro"/>
</dbReference>
<dbReference type="SMART" id="SM00739">
    <property type="entry name" value="KOW"/>
    <property type="match status" value="2"/>
</dbReference>
<dbReference type="InterPro" id="IPR000467">
    <property type="entry name" value="G_patch_dom"/>
</dbReference>
<evidence type="ECO:0000313" key="8">
    <source>
        <dbReference type="Proteomes" id="UP000239899"/>
    </source>
</evidence>
<keyword evidence="4" id="KW-0539">Nucleus</keyword>
<dbReference type="Pfam" id="PF25088">
    <property type="entry name" value="GPKOW_C"/>
    <property type="match status" value="1"/>
</dbReference>
<evidence type="ECO:0000256" key="5">
    <source>
        <dbReference type="SAM" id="MobiDB-lite"/>
    </source>
</evidence>
<evidence type="ECO:0000313" key="7">
    <source>
        <dbReference type="EMBL" id="PRW45453.1"/>
    </source>
</evidence>
<feature type="region of interest" description="Disordered" evidence="5">
    <location>
        <begin position="123"/>
        <end position="150"/>
    </location>
</feature>
<feature type="domain" description="G-patch" evidence="6">
    <location>
        <begin position="176"/>
        <end position="222"/>
    </location>
</feature>
<evidence type="ECO:0000256" key="1">
    <source>
        <dbReference type="ARBA" id="ARBA00004123"/>
    </source>
</evidence>
<keyword evidence="3" id="KW-0677">Repeat</keyword>
<dbReference type="Proteomes" id="UP000239899">
    <property type="component" value="Unassembled WGS sequence"/>
</dbReference>
<dbReference type="InterPro" id="IPR041994">
    <property type="entry name" value="GPKOW_KOW2"/>
</dbReference>
<dbReference type="PANTHER" id="PTHR15818">
    <property type="entry name" value="G PATCH AND KOW-CONTAINING"/>
    <property type="match status" value="1"/>
</dbReference>
<dbReference type="OrthoDB" id="5577072at2759"/>
<dbReference type="Pfam" id="PF12656">
    <property type="entry name" value="G-patch_2"/>
    <property type="match status" value="1"/>
</dbReference>
<dbReference type="InterPro" id="IPR026822">
    <property type="entry name" value="Spp2/MOS2_G-patch"/>
</dbReference>
<name>A0A2P6TM92_CHLSO</name>